<gene>
    <name evidence="1" type="ORF">HMPREF9336_03352</name>
</gene>
<evidence type="ECO:0008006" key="3">
    <source>
        <dbReference type="Google" id="ProtNLM"/>
    </source>
</evidence>
<dbReference type="Gene3D" id="3.90.1150.30">
    <property type="match status" value="1"/>
</dbReference>
<organism evidence="1 2">
    <name type="scientific">Segniliparus rugosus (strain ATCC BAA-974 / DSM 45345 / CCUG 50838 / CIP 108380 / JCM 13579 / CDC 945)</name>
    <dbReference type="NCBI Taxonomy" id="679197"/>
    <lineage>
        <taxon>Bacteria</taxon>
        <taxon>Bacillati</taxon>
        <taxon>Actinomycetota</taxon>
        <taxon>Actinomycetes</taxon>
        <taxon>Mycobacteriales</taxon>
        <taxon>Segniliparaceae</taxon>
        <taxon>Segniliparus</taxon>
    </lineage>
</organism>
<reference evidence="1 2" key="1">
    <citation type="journal article" date="2011" name="Stand. Genomic Sci.">
        <title>High quality draft genome sequence of Segniliparus rugosus CDC 945(T)= (ATCC BAA-974(T)).</title>
        <authorList>
            <person name="Earl A.M."/>
            <person name="Desjardins C.A."/>
            <person name="Fitzgerald M.G."/>
            <person name="Arachchi H.M."/>
            <person name="Zeng Q."/>
            <person name="Mehta T."/>
            <person name="Griggs A."/>
            <person name="Birren B.W."/>
            <person name="Toney N.C."/>
            <person name="Carr J."/>
            <person name="Posey J."/>
            <person name="Butler W.R."/>
        </authorList>
    </citation>
    <scope>NUCLEOTIDE SEQUENCE [LARGE SCALE GENOMIC DNA]</scope>
    <source>
        <strain evidence="2">ATCC BAA-974 / DSM 45345 / CCUG 50838 / CIP 108380 / JCM 13579 / CDC 945</strain>
    </source>
</reference>
<evidence type="ECO:0000313" key="2">
    <source>
        <dbReference type="Proteomes" id="UP000004816"/>
    </source>
</evidence>
<dbReference type="OrthoDB" id="8479417at2"/>
<dbReference type="InterPro" id="IPR038056">
    <property type="entry name" value="YjbR-like_sf"/>
</dbReference>
<dbReference type="AlphaFoldDB" id="E5XV30"/>
<name>E5XV30_SEGRC</name>
<dbReference type="Pfam" id="PF04237">
    <property type="entry name" value="YjbR"/>
    <property type="match status" value="1"/>
</dbReference>
<evidence type="ECO:0000313" key="1">
    <source>
        <dbReference type="EMBL" id="EFV11866.1"/>
    </source>
</evidence>
<dbReference type="EMBL" id="ACZI02000001">
    <property type="protein sequence ID" value="EFV11866.1"/>
    <property type="molecule type" value="Genomic_DNA"/>
</dbReference>
<accession>E5XV30</accession>
<keyword evidence="2" id="KW-1185">Reference proteome</keyword>
<dbReference type="STRING" id="679197.HMPREF9336_03352"/>
<dbReference type="InterPro" id="IPR058532">
    <property type="entry name" value="YjbR/MT2646/Rv2570-like"/>
</dbReference>
<protein>
    <recommendedName>
        <fullName evidence="3">Phosphoribosylglycinamide formyltransferase</fullName>
    </recommendedName>
</protein>
<dbReference type="Proteomes" id="UP000004816">
    <property type="component" value="Unassembled WGS sequence"/>
</dbReference>
<dbReference type="RefSeq" id="WP_007472299.1">
    <property type="nucleotide sequence ID" value="NZ_KI391953.1"/>
</dbReference>
<proteinExistence type="predicted"/>
<dbReference type="eggNOG" id="COG2315">
    <property type="taxonomic scope" value="Bacteria"/>
</dbReference>
<comment type="caution">
    <text evidence="1">The sequence shown here is derived from an EMBL/GenBank/DDBJ whole genome shotgun (WGS) entry which is preliminary data.</text>
</comment>
<dbReference type="SUPFAM" id="SSF142906">
    <property type="entry name" value="YjbR-like"/>
    <property type="match status" value="1"/>
</dbReference>
<dbReference type="HOGENOM" id="CLU_138549_2_0_11"/>
<sequence length="140" mass="15321">MSHPIMFTDDDLGLGELRELVAALPGTSEVVAWGRPTFRVGLATKKIFALYGGGAKGEGAGPKHRAYPHSLLVKPDEIERRALLADKRFYLPAYYGPSGWVGLDLTAAPVDWTEVAELLEDSYRLIAPKTLIAELDKRKG</sequence>